<reference evidence="3" key="1">
    <citation type="submission" date="2021-02" db="EMBL/GenBank/DDBJ databases">
        <authorList>
            <person name="Nowell W R."/>
        </authorList>
    </citation>
    <scope>NUCLEOTIDE SEQUENCE</scope>
</reference>
<evidence type="ECO:0000313" key="4">
    <source>
        <dbReference type="Proteomes" id="UP000663866"/>
    </source>
</evidence>
<name>A0A819ZS36_9BILA</name>
<keyword evidence="4" id="KW-1185">Reference proteome</keyword>
<feature type="compositionally biased region" description="Basic and acidic residues" evidence="1">
    <location>
        <begin position="141"/>
        <end position="152"/>
    </location>
</feature>
<organism evidence="3 4">
    <name type="scientific">Rotaria magnacalcarata</name>
    <dbReference type="NCBI Taxonomy" id="392030"/>
    <lineage>
        <taxon>Eukaryota</taxon>
        <taxon>Metazoa</taxon>
        <taxon>Spiralia</taxon>
        <taxon>Gnathifera</taxon>
        <taxon>Rotifera</taxon>
        <taxon>Eurotatoria</taxon>
        <taxon>Bdelloidea</taxon>
        <taxon>Philodinida</taxon>
        <taxon>Philodinidae</taxon>
        <taxon>Rotaria</taxon>
    </lineage>
</organism>
<gene>
    <name evidence="3" type="ORF">OVN521_LOCUS24506</name>
    <name evidence="2" type="ORF">UXM345_LOCUS8366</name>
</gene>
<dbReference type="EMBL" id="CAJOBG010005841">
    <property type="protein sequence ID" value="CAF4167512.1"/>
    <property type="molecule type" value="Genomic_DNA"/>
</dbReference>
<feature type="region of interest" description="Disordered" evidence="1">
    <location>
        <begin position="108"/>
        <end position="152"/>
    </location>
</feature>
<evidence type="ECO:0000256" key="1">
    <source>
        <dbReference type="SAM" id="MobiDB-lite"/>
    </source>
</evidence>
<dbReference type="Proteomes" id="UP000663842">
    <property type="component" value="Unassembled WGS sequence"/>
</dbReference>
<sequence>MIFNYQYLNLYAFTLVTIFLSSSTVTLCNNLTLVDNKNTPFALEISIHNPIRLCQSSLGVFLDFKDIYIYTTSPTMIDAYPTAFLQYVLDSDNYLQDISEKAIKTPGNETTIRTESEARTASTKPDKIMAHDDLIPQQIEPLREKNSHEHSE</sequence>
<dbReference type="AlphaFoldDB" id="A0A819ZS36"/>
<feature type="compositionally biased region" description="Basic and acidic residues" evidence="1">
    <location>
        <begin position="112"/>
        <end position="134"/>
    </location>
</feature>
<protein>
    <submittedName>
        <fullName evidence="3">Uncharacterized protein</fullName>
    </submittedName>
</protein>
<dbReference type="Proteomes" id="UP000663866">
    <property type="component" value="Unassembled WGS sequence"/>
</dbReference>
<accession>A0A819ZS36</accession>
<proteinExistence type="predicted"/>
<dbReference type="EMBL" id="CAJOBF010000728">
    <property type="protein sequence ID" value="CAF3860789.1"/>
    <property type="molecule type" value="Genomic_DNA"/>
</dbReference>
<evidence type="ECO:0000313" key="3">
    <source>
        <dbReference type="EMBL" id="CAF4167512.1"/>
    </source>
</evidence>
<evidence type="ECO:0000313" key="2">
    <source>
        <dbReference type="EMBL" id="CAF3860789.1"/>
    </source>
</evidence>
<comment type="caution">
    <text evidence="3">The sequence shown here is derived from an EMBL/GenBank/DDBJ whole genome shotgun (WGS) entry which is preliminary data.</text>
</comment>